<accession>A0A1G5L150</accession>
<name>A0A1G5L150_9GAMM</name>
<dbReference type="RefSeq" id="WP_033632179.1">
    <property type="nucleotide sequence ID" value="NZ_CBCSIN010000008.1"/>
</dbReference>
<dbReference type="EMBL" id="FMUT01000011">
    <property type="protein sequence ID" value="SCZ06592.1"/>
    <property type="molecule type" value="Genomic_DNA"/>
</dbReference>
<reference evidence="1 2" key="1">
    <citation type="submission" date="2016-10" db="EMBL/GenBank/DDBJ databases">
        <authorList>
            <person name="Varghese N."/>
            <person name="Submissions S."/>
        </authorList>
    </citation>
    <scope>NUCLEOTIDE SEQUENCE [LARGE SCALE GENOMIC DNA]</scope>
    <source>
        <strain evidence="1 2">CGMCC 1.6853</strain>
    </source>
</reference>
<dbReference type="NCBIfam" id="TIGR00022">
    <property type="entry name" value="YhcH/YjgK/YiaL family protein"/>
    <property type="match status" value="1"/>
</dbReference>
<sequence length="156" mass="17194">MIIDALTTAVNNKFYPAAIRKMLANIIDSEPYNLPVGHYQVQGKQMFFNVVEGETKLLADQKPEFHRQYLDIHLVLEGREVIGAGVLGLPLPLSEPFNEAHDLGFSPAIPGETLIHLQPGELTVIFPGELHRPMSTCTTPAVLRKIVAKIDGTLLT</sequence>
<evidence type="ECO:0000313" key="2">
    <source>
        <dbReference type="Proteomes" id="UP000183031"/>
    </source>
</evidence>
<comment type="caution">
    <text evidence="1">The sequence shown here is derived from an EMBL/GenBank/DDBJ whole genome shotgun (WGS) entry which is preliminary data.</text>
</comment>
<dbReference type="PANTHER" id="PTHR34986:SF1">
    <property type="entry name" value="PROTEIN YIAL"/>
    <property type="match status" value="1"/>
</dbReference>
<dbReference type="PANTHER" id="PTHR34986">
    <property type="entry name" value="EVOLVED BETA-GALACTOSIDASE SUBUNIT BETA"/>
    <property type="match status" value="1"/>
</dbReference>
<proteinExistence type="predicted"/>
<dbReference type="Gene3D" id="2.60.120.370">
    <property type="entry name" value="YhcH/YjgK/YiaL"/>
    <property type="match status" value="1"/>
</dbReference>
<organism evidence="1 2">
    <name type="scientific">Serratia nematodiphila</name>
    <dbReference type="NCBI Taxonomy" id="458197"/>
    <lineage>
        <taxon>Bacteria</taxon>
        <taxon>Pseudomonadati</taxon>
        <taxon>Pseudomonadota</taxon>
        <taxon>Gammaproteobacteria</taxon>
        <taxon>Enterobacterales</taxon>
        <taxon>Yersiniaceae</taxon>
        <taxon>Serratia</taxon>
    </lineage>
</organism>
<gene>
    <name evidence="1" type="ORF">SAMN02927935_03879</name>
</gene>
<protein>
    <submittedName>
        <fullName evidence="1">YhcH/YjgK/YiaL family protein</fullName>
    </submittedName>
</protein>
<dbReference type="Pfam" id="PF04074">
    <property type="entry name" value="DUF386"/>
    <property type="match status" value="1"/>
</dbReference>
<dbReference type="SUPFAM" id="SSF51197">
    <property type="entry name" value="Clavaminate synthase-like"/>
    <property type="match status" value="1"/>
</dbReference>
<dbReference type="InterPro" id="IPR037012">
    <property type="entry name" value="NanQ/TabA/YiaL_sf"/>
</dbReference>
<evidence type="ECO:0000313" key="1">
    <source>
        <dbReference type="EMBL" id="SCZ06592.1"/>
    </source>
</evidence>
<keyword evidence="2" id="KW-1185">Reference proteome</keyword>
<dbReference type="Proteomes" id="UP000183031">
    <property type="component" value="Unassembled WGS sequence"/>
</dbReference>
<dbReference type="InterPro" id="IPR004375">
    <property type="entry name" value="NanQ/TabA/YiaL"/>
</dbReference>